<feature type="domain" description="Luciferase-like" evidence="5">
    <location>
        <begin position="64"/>
        <end position="275"/>
    </location>
</feature>
<evidence type="ECO:0000313" key="6">
    <source>
        <dbReference type="EMBL" id="MBA2872573.1"/>
    </source>
</evidence>
<accession>A0A7W0BW43</accession>
<dbReference type="SUPFAM" id="SSF51679">
    <property type="entry name" value="Bacterial luciferase-like"/>
    <property type="match status" value="1"/>
</dbReference>
<dbReference type="InterPro" id="IPR036661">
    <property type="entry name" value="Luciferase-like_sf"/>
</dbReference>
<keyword evidence="2" id="KW-0288">FMN</keyword>
<comment type="caution">
    <text evidence="6">The sequence shown here is derived from an EMBL/GenBank/DDBJ whole genome shotgun (WGS) entry which is preliminary data.</text>
</comment>
<keyword evidence="7" id="KW-1185">Reference proteome</keyword>
<evidence type="ECO:0000256" key="1">
    <source>
        <dbReference type="ARBA" id="ARBA00022630"/>
    </source>
</evidence>
<dbReference type="NCBIfam" id="TIGR03571">
    <property type="entry name" value="lucif_BA3436"/>
    <property type="match status" value="1"/>
</dbReference>
<dbReference type="GO" id="GO:0004497">
    <property type="term" value="F:monooxygenase activity"/>
    <property type="evidence" value="ECO:0007669"/>
    <property type="project" value="UniProtKB-KW"/>
</dbReference>
<sequence>MFKENHLIIGLFFLWNHRGQHPGDEPGKANETGKKKYRCGGMAMNRFDKHKGYSRMFKEKHLTLGLFFPIESYEGSIPEMNIEKQMKLAKRAEELNFAALFVRDVPLHDPYFGDVGQIYDPWVYLGYIAAHTEKIALGTASIILTLRHPLHVAKAAASVDKLSGERLILGVATGDRPIEFPAFSVDPENRSTFFQEAVLVMKKAWKENFPVIQSPRVHMLSGDLLPKPRLSDIPVLVTGHSSQSVEWIAENSDGWMYYPRNLRFQAELIKQWRSHTDQFKPFTQSLYVDLTEDPNHPPIPIHLGFRVGRNILIEFLESLKNAGVNHVIINLKYGQRPVEEVIEELGEEVVPHFPALNGK</sequence>
<keyword evidence="1" id="KW-0285">Flavoprotein</keyword>
<reference evidence="6 7" key="1">
    <citation type="submission" date="2020-07" db="EMBL/GenBank/DDBJ databases">
        <title>Genomic Encyclopedia of Type Strains, Phase IV (KMG-IV): sequencing the most valuable type-strain genomes for metagenomic binning, comparative biology and taxonomic classification.</title>
        <authorList>
            <person name="Goeker M."/>
        </authorList>
    </citation>
    <scope>NUCLEOTIDE SEQUENCE [LARGE SCALE GENOMIC DNA]</scope>
    <source>
        <strain evidence="6 7">DSM 25220</strain>
    </source>
</reference>
<keyword evidence="3" id="KW-0560">Oxidoreductase</keyword>
<dbReference type="InterPro" id="IPR011251">
    <property type="entry name" value="Luciferase-like_dom"/>
</dbReference>
<name>A0A7W0BW43_9BACL</name>
<dbReference type="AlphaFoldDB" id="A0A7W0BW43"/>
<dbReference type="Pfam" id="PF00296">
    <property type="entry name" value="Bac_luciferase"/>
    <property type="match status" value="1"/>
</dbReference>
<dbReference type="InterPro" id="IPR051260">
    <property type="entry name" value="Diverse_substr_monoxygenases"/>
</dbReference>
<organism evidence="6 7">
    <name type="scientific">[Anoxybacillus] calidus</name>
    <dbReference type="NCBI Taxonomy" id="575178"/>
    <lineage>
        <taxon>Bacteria</taxon>
        <taxon>Bacillati</taxon>
        <taxon>Bacillota</taxon>
        <taxon>Bacilli</taxon>
        <taxon>Bacillales</taxon>
        <taxon>Anoxybacillaceae</taxon>
        <taxon>Paranoxybacillus</taxon>
    </lineage>
</organism>
<evidence type="ECO:0000256" key="2">
    <source>
        <dbReference type="ARBA" id="ARBA00022643"/>
    </source>
</evidence>
<keyword evidence="4" id="KW-0503">Monooxygenase</keyword>
<evidence type="ECO:0000256" key="3">
    <source>
        <dbReference type="ARBA" id="ARBA00023002"/>
    </source>
</evidence>
<dbReference type="InterPro" id="IPR020020">
    <property type="entry name" value="Luciferase-type_oxidoreductase"/>
</dbReference>
<gene>
    <name evidence="6" type="ORF">HNQ85_002884</name>
</gene>
<dbReference type="EMBL" id="JACDUU010000007">
    <property type="protein sequence ID" value="MBA2872573.1"/>
    <property type="molecule type" value="Genomic_DNA"/>
</dbReference>
<proteinExistence type="predicted"/>
<dbReference type="PANTHER" id="PTHR30011">
    <property type="entry name" value="ALKANESULFONATE MONOOXYGENASE-RELATED"/>
    <property type="match status" value="1"/>
</dbReference>
<dbReference type="PANTHER" id="PTHR30011:SF16">
    <property type="entry name" value="C2H2 FINGER DOMAIN TRANSCRIPTION FACTOR (EUROFUNG)-RELATED"/>
    <property type="match status" value="1"/>
</dbReference>
<dbReference type="Proteomes" id="UP000580891">
    <property type="component" value="Unassembled WGS sequence"/>
</dbReference>
<dbReference type="GO" id="GO:0016705">
    <property type="term" value="F:oxidoreductase activity, acting on paired donors, with incorporation or reduction of molecular oxygen"/>
    <property type="evidence" value="ECO:0007669"/>
    <property type="project" value="InterPro"/>
</dbReference>
<evidence type="ECO:0000313" key="7">
    <source>
        <dbReference type="Proteomes" id="UP000580891"/>
    </source>
</evidence>
<evidence type="ECO:0000256" key="4">
    <source>
        <dbReference type="ARBA" id="ARBA00023033"/>
    </source>
</evidence>
<dbReference type="Gene3D" id="3.20.20.30">
    <property type="entry name" value="Luciferase-like domain"/>
    <property type="match status" value="1"/>
</dbReference>
<protein>
    <submittedName>
        <fullName evidence="6">Luciferase-type oxidoreductase</fullName>
    </submittedName>
</protein>
<evidence type="ECO:0000259" key="5">
    <source>
        <dbReference type="Pfam" id="PF00296"/>
    </source>
</evidence>